<reference evidence="1 2" key="1">
    <citation type="submission" date="2019-07" db="EMBL/GenBank/DDBJ databases">
        <title>Rufibacter sp. nov., isolated from lake sediment.</title>
        <authorList>
            <person name="Qu J.-H."/>
        </authorList>
    </citation>
    <scope>NUCLEOTIDE SEQUENCE [LARGE SCALE GENOMIC DNA]</scope>
    <source>
        <strain evidence="1 2">NBS58-1</strain>
    </source>
</reference>
<comment type="caution">
    <text evidence="1">The sequence shown here is derived from an EMBL/GenBank/DDBJ whole genome shotgun (WGS) entry which is preliminary data.</text>
</comment>
<dbReference type="OrthoDB" id="770510at2"/>
<proteinExistence type="predicted"/>
<dbReference type="RefSeq" id="WP_149092554.1">
    <property type="nucleotide sequence ID" value="NZ_VKKY01000003.1"/>
</dbReference>
<keyword evidence="2" id="KW-1185">Reference proteome</keyword>
<name>A0A5B6TBY6_9BACT</name>
<dbReference type="AlphaFoldDB" id="A0A5B6TBY6"/>
<accession>A0A5B6TBY6</accession>
<evidence type="ECO:0000313" key="1">
    <source>
        <dbReference type="EMBL" id="KAA3436613.1"/>
    </source>
</evidence>
<organism evidence="1 2">
    <name type="scientific">Rufibacter hautae</name>
    <dbReference type="NCBI Taxonomy" id="2595005"/>
    <lineage>
        <taxon>Bacteria</taxon>
        <taxon>Pseudomonadati</taxon>
        <taxon>Bacteroidota</taxon>
        <taxon>Cytophagia</taxon>
        <taxon>Cytophagales</taxon>
        <taxon>Hymenobacteraceae</taxon>
        <taxon>Rufibacter</taxon>
    </lineage>
</organism>
<sequence length="86" mass="9723">MPLSPKLEAKLSKTFAPDSRLDDVFSGNDITFITDKQGYAVTLFIGKRRPDGSINGERYVRRLKFESDGVTLKSSHWEAKGKVTRF</sequence>
<dbReference type="EMBL" id="VKKY01000003">
    <property type="protein sequence ID" value="KAA3436613.1"/>
    <property type="molecule type" value="Genomic_DNA"/>
</dbReference>
<dbReference type="Proteomes" id="UP000324133">
    <property type="component" value="Unassembled WGS sequence"/>
</dbReference>
<protein>
    <submittedName>
        <fullName evidence="1">Uncharacterized protein</fullName>
    </submittedName>
</protein>
<gene>
    <name evidence="1" type="ORF">FOA19_19710</name>
</gene>
<evidence type="ECO:0000313" key="2">
    <source>
        <dbReference type="Proteomes" id="UP000324133"/>
    </source>
</evidence>